<dbReference type="PANTHER" id="PTHR10026">
    <property type="entry name" value="CYCLIN"/>
    <property type="match status" value="1"/>
</dbReference>
<feature type="region of interest" description="Disordered" evidence="2">
    <location>
        <begin position="445"/>
        <end position="811"/>
    </location>
</feature>
<dbReference type="GO" id="GO:0006357">
    <property type="term" value="P:regulation of transcription by RNA polymerase II"/>
    <property type="evidence" value="ECO:0007669"/>
    <property type="project" value="InterPro"/>
</dbReference>
<feature type="compositionally biased region" description="Polar residues" evidence="2">
    <location>
        <begin position="875"/>
        <end position="889"/>
    </location>
</feature>
<feature type="region of interest" description="Disordered" evidence="2">
    <location>
        <begin position="394"/>
        <end position="428"/>
    </location>
</feature>
<feature type="compositionally biased region" description="Low complexity" evidence="2">
    <location>
        <begin position="1055"/>
        <end position="1093"/>
    </location>
</feature>
<feature type="compositionally biased region" description="Polar residues" evidence="2">
    <location>
        <begin position="1146"/>
        <end position="1155"/>
    </location>
</feature>
<proteinExistence type="predicted"/>
<dbReference type="Pfam" id="PF21797">
    <property type="entry name" value="CycT2-like_C"/>
    <property type="match status" value="1"/>
</dbReference>
<evidence type="ECO:0000313" key="3">
    <source>
        <dbReference type="EMBL" id="KAK3800253.1"/>
    </source>
</evidence>
<feature type="compositionally biased region" description="Basic residues" evidence="2">
    <location>
        <begin position="460"/>
        <end position="474"/>
    </location>
</feature>
<dbReference type="Proteomes" id="UP001283361">
    <property type="component" value="Unassembled WGS sequence"/>
</dbReference>
<evidence type="ECO:0000256" key="2">
    <source>
        <dbReference type="SAM" id="MobiDB-lite"/>
    </source>
</evidence>
<feature type="compositionally biased region" description="Low complexity" evidence="2">
    <location>
        <begin position="701"/>
        <end position="717"/>
    </location>
</feature>
<feature type="compositionally biased region" description="Basic and acidic residues" evidence="2">
    <location>
        <begin position="897"/>
        <end position="909"/>
    </location>
</feature>
<feature type="compositionally biased region" description="Polar residues" evidence="2">
    <location>
        <begin position="551"/>
        <end position="565"/>
    </location>
</feature>
<feature type="compositionally biased region" description="Low complexity" evidence="2">
    <location>
        <begin position="528"/>
        <end position="546"/>
    </location>
</feature>
<feature type="compositionally biased region" description="Polar residues" evidence="2">
    <location>
        <begin position="575"/>
        <end position="591"/>
    </location>
</feature>
<feature type="region of interest" description="Disordered" evidence="2">
    <location>
        <begin position="316"/>
        <end position="369"/>
    </location>
</feature>
<evidence type="ECO:0000256" key="1">
    <source>
        <dbReference type="ARBA" id="ARBA00023127"/>
    </source>
</evidence>
<feature type="region of interest" description="Disordered" evidence="2">
    <location>
        <begin position="848"/>
        <end position="1167"/>
    </location>
</feature>
<dbReference type="InterPro" id="IPR043198">
    <property type="entry name" value="Cyclin/Ssn8"/>
</dbReference>
<dbReference type="AlphaFoldDB" id="A0AAE1B696"/>
<evidence type="ECO:0008006" key="5">
    <source>
        <dbReference type="Google" id="ProtNLM"/>
    </source>
</evidence>
<accession>A0AAE1B696</accession>
<feature type="compositionally biased region" description="Low complexity" evidence="2">
    <location>
        <begin position="790"/>
        <end position="811"/>
    </location>
</feature>
<name>A0AAE1B696_9GAST</name>
<dbReference type="Gene3D" id="1.10.472.10">
    <property type="entry name" value="Cyclin-like"/>
    <property type="match status" value="2"/>
</dbReference>
<keyword evidence="1" id="KW-0195">Cyclin</keyword>
<organism evidence="3 4">
    <name type="scientific">Elysia crispata</name>
    <name type="common">lettuce slug</name>
    <dbReference type="NCBI Taxonomy" id="231223"/>
    <lineage>
        <taxon>Eukaryota</taxon>
        <taxon>Metazoa</taxon>
        <taxon>Spiralia</taxon>
        <taxon>Lophotrochozoa</taxon>
        <taxon>Mollusca</taxon>
        <taxon>Gastropoda</taxon>
        <taxon>Heterobranchia</taxon>
        <taxon>Euthyneura</taxon>
        <taxon>Panpulmonata</taxon>
        <taxon>Sacoglossa</taxon>
        <taxon>Placobranchoidea</taxon>
        <taxon>Plakobranchidae</taxon>
        <taxon>Elysia</taxon>
    </lineage>
</organism>
<gene>
    <name evidence="3" type="ORF">RRG08_018863</name>
</gene>
<dbReference type="InterPro" id="IPR036915">
    <property type="entry name" value="Cyclin-like_sf"/>
</dbReference>
<feature type="compositionally biased region" description="Low complexity" evidence="2">
    <location>
        <begin position="952"/>
        <end position="963"/>
    </location>
</feature>
<dbReference type="GO" id="GO:0016538">
    <property type="term" value="F:cyclin-dependent protein serine/threonine kinase regulator activity"/>
    <property type="evidence" value="ECO:0007669"/>
    <property type="project" value="InterPro"/>
</dbReference>
<sequence length="1167" mass="127562">MLNCLLIDWLKAIWSAKIILRQDMEEMGCGFKWLFVEEDLRNTPSFKTGVTASQEQTFRTKMAMLIQTIGSKSRLTQLAMNTSIIFMHRFFMYRTVRQYPRLHLAVAFAFAGGKVEESFCKLEHLVRSAVDVIRSNKNREFLDKSDLLTYEMDCLWRSKMEALLHSNCNTESGAYQDMRKIILECEAEIYAVIGFNLSIIHPHNFVVKMCSLLGSENTKDISHYAYNLATASSQLTMLCLKYKPEFIAIMCLSIAAKAHNVELRCLQDGKNWYQAFDESIVLADVEAVSREFVNLAKGYPFWKDANGQQVFLNRRNQSGQSRGQSSSSQSSRQQPAHLGHSTSQSNSSSLANPAQSHPASSSHSQPLERALRASPLPPQEVAILSSFIMQPQMNYSHSGGTGPRQNPADLRQNPANMGNGRNGSAGAVNIPRDQAHLSRNHRLLHPHGNLQQPTHQQQMPHHHHQHNHQHHHHYQQQQQQQGPPAPSTAVINSTTSRPSTVPASQPEGTRTLGRQSHSMTGSSHPQSLHHTASSSSLSHLTSSSSSGRDLPTSQALVIPGQTQGQPRALGEQGRRQLSQPTPQDMARSQSMHRLRPDAGIRPGEMSVDERRPRAHRSSVLAVPPPQQLQQQLHHHQPLAADLPRPQQEQLAASRQSQQAAAIQQQHRQQMPHTAQLGSRQQAQTAPLQHMQQKDRLASSAQQHLPLSHRQQQQQHHLSTGPSEAGELSPHTPPLPYPGDLVTPASGAGLPSATAVHTLPGCGSGDASQATGLPLSRQAPRNGQSQDIKDSSSLGSDSSTSKASSSTYLESSRVAAQNKPLLTEVQPEPSTSAPFLSDRVLKIRLEPCSSSPVQSAAKVKGEPLTSSPADDKMLTVGTSSFTKPQDSPSNPRIKIKVKRDLASNERHSVKYADSGLKIKIKPPRPEGETEVGPSASGHSSRSSTPREEGEVEGTPSPASSTSSGRKSEGLRIRLSVPKPDGSSSVGSKRDTDQWSNGVSSERESSGHRSHHNHHHHGRHHKSKKHSKHSRHEGKSSCKRSASGDVGEERQAKSSRTESSSSSLATNLSLQTGGYPGLTSTSSSSTSLSSFTTSDSLHHGGFSITEAFSSTMPNDIFDDDDEDTLPSIPLTPIDALPQAASRHERFQQMMNQSNANRSRAPPGPDSSGS</sequence>
<keyword evidence="4" id="KW-1185">Reference proteome</keyword>
<feature type="compositionally biased region" description="Polar residues" evidence="2">
    <location>
        <begin position="676"/>
        <end position="690"/>
    </location>
</feature>
<dbReference type="SUPFAM" id="SSF47954">
    <property type="entry name" value="Cyclin-like"/>
    <property type="match status" value="2"/>
</dbReference>
<dbReference type="EMBL" id="JAWDGP010000471">
    <property type="protein sequence ID" value="KAK3800253.1"/>
    <property type="molecule type" value="Genomic_DNA"/>
</dbReference>
<comment type="caution">
    <text evidence="3">The sequence shown here is derived from an EMBL/GenBank/DDBJ whole genome shotgun (WGS) entry which is preliminary data.</text>
</comment>
<feature type="compositionally biased region" description="Low complexity" evidence="2">
    <location>
        <begin position="933"/>
        <end position="942"/>
    </location>
</feature>
<feature type="compositionally biased region" description="Low complexity" evidence="2">
    <location>
        <begin position="316"/>
        <end position="334"/>
    </location>
</feature>
<protein>
    <recommendedName>
        <fullName evidence="5">Cyclin N-terminal domain-containing protein</fullName>
    </recommendedName>
</protein>
<feature type="compositionally biased region" description="Basic and acidic residues" evidence="2">
    <location>
        <begin position="1045"/>
        <end position="1054"/>
    </location>
</feature>
<reference evidence="3" key="1">
    <citation type="journal article" date="2023" name="G3 (Bethesda)">
        <title>A reference genome for the long-term kleptoplast-retaining sea slug Elysia crispata morphotype clarki.</title>
        <authorList>
            <person name="Eastman K.E."/>
            <person name="Pendleton A.L."/>
            <person name="Shaikh M.A."/>
            <person name="Suttiyut T."/>
            <person name="Ogas R."/>
            <person name="Tomko P."/>
            <person name="Gavelis G."/>
            <person name="Widhalm J.R."/>
            <person name="Wisecaver J.H."/>
        </authorList>
    </citation>
    <scope>NUCLEOTIDE SEQUENCE</scope>
    <source>
        <strain evidence="3">ECLA1</strain>
    </source>
</reference>
<evidence type="ECO:0000313" key="4">
    <source>
        <dbReference type="Proteomes" id="UP001283361"/>
    </source>
</evidence>
<feature type="compositionally biased region" description="Low complexity" evidence="2">
    <location>
        <begin position="646"/>
        <end position="675"/>
    </location>
</feature>
<feature type="compositionally biased region" description="Low complexity" evidence="2">
    <location>
        <begin position="341"/>
        <end position="365"/>
    </location>
</feature>
<feature type="compositionally biased region" description="Polar residues" evidence="2">
    <location>
        <begin position="489"/>
        <end position="526"/>
    </location>
</feature>
<feature type="compositionally biased region" description="Basic residues" evidence="2">
    <location>
        <begin position="1006"/>
        <end position="1030"/>
    </location>
</feature>